<keyword evidence="7 9" id="KW-0460">Magnesium</keyword>
<dbReference type="Gene3D" id="3.20.20.20">
    <property type="entry name" value="Dihydropteroate synthase-like"/>
    <property type="match status" value="1"/>
</dbReference>
<evidence type="ECO:0000256" key="8">
    <source>
        <dbReference type="ARBA" id="ARBA00022909"/>
    </source>
</evidence>
<dbReference type="InterPro" id="IPR000489">
    <property type="entry name" value="Pterin-binding_dom"/>
</dbReference>
<comment type="function">
    <text evidence="9">Catalyzes the condensation of para-aminobenzoate (pABA) with 6-hydroxymethyl-7,8-dihydropterin diphosphate (DHPt-PP) to form 7,8-dihydropteroate (H2Pte), the immediate precursor of folate derivatives.</text>
</comment>
<organism evidence="11 12">
    <name type="scientific">Solidesulfovibrio aerotolerans</name>
    <dbReference type="NCBI Taxonomy" id="295255"/>
    <lineage>
        <taxon>Bacteria</taxon>
        <taxon>Pseudomonadati</taxon>
        <taxon>Thermodesulfobacteriota</taxon>
        <taxon>Desulfovibrionia</taxon>
        <taxon>Desulfovibrionales</taxon>
        <taxon>Desulfovibrionaceae</taxon>
        <taxon>Solidesulfovibrio</taxon>
    </lineage>
</organism>
<gene>
    <name evidence="11" type="primary">folP</name>
    <name evidence="11" type="ORF">GTA51_05400</name>
</gene>
<comment type="similarity">
    <text evidence="9">Belongs to the DHPS family.</text>
</comment>
<dbReference type="Proteomes" id="UP000482487">
    <property type="component" value="Unassembled WGS sequence"/>
</dbReference>
<reference evidence="11 12" key="1">
    <citation type="submission" date="2020-01" db="EMBL/GenBank/DDBJ databases">
        <title>Genome sequence of Desulfovibrio aerotolerans DSM 16695(T).</title>
        <authorList>
            <person name="Karnachuk O."/>
            <person name="Avakyan M."/>
            <person name="Mardanov A."/>
            <person name="Kadnikov V."/>
            <person name="Ravin N."/>
        </authorList>
    </citation>
    <scope>NUCLEOTIDE SEQUENCE [LARGE SCALE GENOMIC DNA]</scope>
    <source>
        <strain evidence="11 12">DSM 16695</strain>
    </source>
</reference>
<dbReference type="PANTHER" id="PTHR20941">
    <property type="entry name" value="FOLATE SYNTHESIS PROTEINS"/>
    <property type="match status" value="1"/>
</dbReference>
<comment type="catalytic activity">
    <reaction evidence="1">
        <text>(7,8-dihydropterin-6-yl)methyl diphosphate + 4-aminobenzoate = 7,8-dihydropteroate + diphosphate</text>
        <dbReference type="Rhea" id="RHEA:19949"/>
        <dbReference type="ChEBI" id="CHEBI:17836"/>
        <dbReference type="ChEBI" id="CHEBI:17839"/>
        <dbReference type="ChEBI" id="CHEBI:33019"/>
        <dbReference type="ChEBI" id="CHEBI:72950"/>
        <dbReference type="EC" id="2.5.1.15"/>
    </reaction>
</comment>
<evidence type="ECO:0000256" key="3">
    <source>
        <dbReference type="ARBA" id="ARBA00004763"/>
    </source>
</evidence>
<evidence type="ECO:0000256" key="2">
    <source>
        <dbReference type="ARBA" id="ARBA00001946"/>
    </source>
</evidence>
<evidence type="ECO:0000256" key="6">
    <source>
        <dbReference type="ARBA" id="ARBA00022723"/>
    </source>
</evidence>
<dbReference type="GO" id="GO:0046656">
    <property type="term" value="P:folic acid biosynthetic process"/>
    <property type="evidence" value="ECO:0007669"/>
    <property type="project" value="UniProtKB-KW"/>
</dbReference>
<dbReference type="InterPro" id="IPR006390">
    <property type="entry name" value="DHP_synth_dom"/>
</dbReference>
<dbReference type="PROSITE" id="PS50972">
    <property type="entry name" value="PTERIN_BINDING"/>
    <property type="match status" value="1"/>
</dbReference>
<dbReference type="Pfam" id="PF00809">
    <property type="entry name" value="Pterin_bind"/>
    <property type="match status" value="1"/>
</dbReference>
<evidence type="ECO:0000256" key="1">
    <source>
        <dbReference type="ARBA" id="ARBA00000012"/>
    </source>
</evidence>
<comment type="caution">
    <text evidence="11">The sequence shown here is derived from an EMBL/GenBank/DDBJ whole genome shotgun (WGS) entry which is preliminary data.</text>
</comment>
<dbReference type="NCBIfam" id="TIGR01496">
    <property type="entry name" value="DHPS"/>
    <property type="match status" value="1"/>
</dbReference>
<dbReference type="InterPro" id="IPR045031">
    <property type="entry name" value="DHP_synth-like"/>
</dbReference>
<evidence type="ECO:0000256" key="4">
    <source>
        <dbReference type="ARBA" id="ARBA00012458"/>
    </source>
</evidence>
<dbReference type="GO" id="GO:0046654">
    <property type="term" value="P:tetrahydrofolate biosynthetic process"/>
    <property type="evidence" value="ECO:0007669"/>
    <property type="project" value="UniProtKB-UniPathway"/>
</dbReference>
<comment type="pathway">
    <text evidence="3 9">Cofactor biosynthesis; tetrahydrofolate biosynthesis; 7,8-dihydrofolate from 2-amino-4-hydroxy-6-hydroxymethyl-7,8-dihydropteridine diphosphate and 4-aminobenzoate: step 1/2.</text>
</comment>
<name>A0A7C9MEG1_9BACT</name>
<proteinExistence type="inferred from homology"/>
<evidence type="ECO:0000256" key="5">
    <source>
        <dbReference type="ARBA" id="ARBA00022679"/>
    </source>
</evidence>
<dbReference type="AlphaFoldDB" id="A0A7C9MEG1"/>
<dbReference type="PROSITE" id="PS00792">
    <property type="entry name" value="DHPS_1"/>
    <property type="match status" value="1"/>
</dbReference>
<feature type="domain" description="Pterin-binding" evidence="10">
    <location>
        <begin position="40"/>
        <end position="294"/>
    </location>
</feature>
<accession>A0A7C9MEG1</accession>
<protein>
    <recommendedName>
        <fullName evidence="4 9">Dihydropteroate synthase</fullName>
        <shortName evidence="9">DHPS</shortName>
        <ecNumber evidence="4 9">2.5.1.15</ecNumber>
    </recommendedName>
    <alternativeName>
        <fullName evidence="9">Dihydropteroate pyrophosphorylase</fullName>
    </alternativeName>
</protein>
<dbReference type="UniPathway" id="UPA00077">
    <property type="reaction ID" value="UER00156"/>
</dbReference>
<dbReference type="EMBL" id="WVUD01000006">
    <property type="protein sequence ID" value="MYL82570.1"/>
    <property type="molecule type" value="Genomic_DNA"/>
</dbReference>
<dbReference type="PANTHER" id="PTHR20941:SF1">
    <property type="entry name" value="FOLIC ACID SYNTHESIS PROTEIN FOL1"/>
    <property type="match status" value="1"/>
</dbReference>
<keyword evidence="6 9" id="KW-0479">Metal-binding</keyword>
<evidence type="ECO:0000256" key="7">
    <source>
        <dbReference type="ARBA" id="ARBA00022842"/>
    </source>
</evidence>
<dbReference type="GO" id="GO:0004156">
    <property type="term" value="F:dihydropteroate synthase activity"/>
    <property type="evidence" value="ECO:0007669"/>
    <property type="project" value="UniProtKB-EC"/>
</dbReference>
<dbReference type="InterPro" id="IPR011005">
    <property type="entry name" value="Dihydropteroate_synth-like_sf"/>
</dbReference>
<dbReference type="SUPFAM" id="SSF51717">
    <property type="entry name" value="Dihydropteroate synthetase-like"/>
    <property type="match status" value="1"/>
</dbReference>
<comment type="cofactor">
    <cofactor evidence="2 9">
        <name>Mg(2+)</name>
        <dbReference type="ChEBI" id="CHEBI:18420"/>
    </cofactor>
</comment>
<keyword evidence="8 9" id="KW-0289">Folate biosynthesis</keyword>
<dbReference type="GO" id="GO:0005829">
    <property type="term" value="C:cytosol"/>
    <property type="evidence" value="ECO:0007669"/>
    <property type="project" value="TreeGrafter"/>
</dbReference>
<dbReference type="PROSITE" id="PS00793">
    <property type="entry name" value="DHPS_2"/>
    <property type="match status" value="1"/>
</dbReference>
<keyword evidence="12" id="KW-1185">Reference proteome</keyword>
<dbReference type="EC" id="2.5.1.15" evidence="4 9"/>
<sequence length="301" mass="31825">MTPKRRTTCLRPPAPIRAMAGNSQSLWRLGTGRDIDCAVDRIAGIVNVTPDSFYDGGRHDSVAAAVAHGLRLAQEGADILDVGGESTRPGAAPVPDAAEIARVVPVIAALTRARPDLPVSVDTYRAGCAAAALQAGAVIVNDVSACTFDPGLLELVAERRPGYVLMHSLGRPDVMQRDPRYDDVVAEILAFFEEKLAMLVRAGLPEDHVVLDPGIGFGKLPEHNLAILRHLDRFAVLGRPIYLGLSNKSFFGSLLALPVTERGEATAVASALCAGKGARIHRVHDVAMVKTALRLAASLAA</sequence>
<dbReference type="CDD" id="cd00739">
    <property type="entry name" value="DHPS"/>
    <property type="match status" value="1"/>
</dbReference>
<dbReference type="GO" id="GO:0046872">
    <property type="term" value="F:metal ion binding"/>
    <property type="evidence" value="ECO:0007669"/>
    <property type="project" value="UniProtKB-KW"/>
</dbReference>
<evidence type="ECO:0000313" key="11">
    <source>
        <dbReference type="EMBL" id="MYL82570.1"/>
    </source>
</evidence>
<evidence type="ECO:0000256" key="9">
    <source>
        <dbReference type="RuleBase" id="RU361205"/>
    </source>
</evidence>
<keyword evidence="5 9" id="KW-0808">Transferase</keyword>
<evidence type="ECO:0000259" key="10">
    <source>
        <dbReference type="PROSITE" id="PS50972"/>
    </source>
</evidence>
<dbReference type="OrthoDB" id="9811744at2"/>
<evidence type="ECO:0000313" key="12">
    <source>
        <dbReference type="Proteomes" id="UP000482487"/>
    </source>
</evidence>